<accession>A0ABY7U019</accession>
<dbReference type="Proteomes" id="UP001218231">
    <property type="component" value="Chromosome"/>
</dbReference>
<sequence length="212" mass="22670">MTQLSPAMAAALAGERVLLFGAVRIDLPGHPIRLLDGAGALTIGGELYQGRDDVYGVLDTIEGLEEAIGNDAPTLTIGLIPASDLALDALVDPAVQGCEVQVMIGVVNLASGQPVALPYQVFVGELDVPTIAWGENDLRLEYRVVSVAERFFQIEEGRRLSSAFHQSVWPGEKGLDHCTDVEVILAWGQSVDNSVVYTRSNVPGIAETFNRT</sequence>
<protein>
    <recommendedName>
        <fullName evidence="3">DUF2163 domain-containing protein</fullName>
    </recommendedName>
</protein>
<dbReference type="RefSeq" id="WP_273619172.1">
    <property type="nucleotide sequence ID" value="NZ_CP117417.1"/>
</dbReference>
<reference evidence="1 2" key="1">
    <citation type="submission" date="2023-02" db="EMBL/GenBank/DDBJ databases">
        <title>Genome sequence of Novosphingobium humi KACC 19094.</title>
        <authorList>
            <person name="Kim S."/>
            <person name="Heo J."/>
            <person name="Kwon S.-W."/>
        </authorList>
    </citation>
    <scope>NUCLEOTIDE SEQUENCE [LARGE SCALE GENOMIC DNA]</scope>
    <source>
        <strain evidence="1 2">KACC 19094</strain>
    </source>
</reference>
<proteinExistence type="predicted"/>
<keyword evidence="2" id="KW-1185">Reference proteome</keyword>
<evidence type="ECO:0000313" key="2">
    <source>
        <dbReference type="Proteomes" id="UP001218231"/>
    </source>
</evidence>
<evidence type="ECO:0000313" key="1">
    <source>
        <dbReference type="EMBL" id="WCT78872.1"/>
    </source>
</evidence>
<name>A0ABY7U019_9SPHN</name>
<gene>
    <name evidence="1" type="ORF">PQ457_07920</name>
</gene>
<organism evidence="1 2">
    <name type="scientific">Novosphingobium humi</name>
    <dbReference type="NCBI Taxonomy" id="2282397"/>
    <lineage>
        <taxon>Bacteria</taxon>
        <taxon>Pseudomonadati</taxon>
        <taxon>Pseudomonadota</taxon>
        <taxon>Alphaproteobacteria</taxon>
        <taxon>Sphingomonadales</taxon>
        <taxon>Sphingomonadaceae</taxon>
        <taxon>Novosphingobium</taxon>
    </lineage>
</organism>
<evidence type="ECO:0008006" key="3">
    <source>
        <dbReference type="Google" id="ProtNLM"/>
    </source>
</evidence>
<dbReference type="EMBL" id="CP117417">
    <property type="protein sequence ID" value="WCT78872.1"/>
    <property type="molecule type" value="Genomic_DNA"/>
</dbReference>